<keyword evidence="9 17" id="KW-0479">Metal-binding</keyword>
<evidence type="ECO:0000256" key="16">
    <source>
        <dbReference type="ARBA" id="ARBA00029351"/>
    </source>
</evidence>
<protein>
    <recommendedName>
        <fullName evidence="3 17">Cytochrome bc1 complex cytochrome c subunit</fullName>
        <ecNumber evidence="2 17">7.1.1.8</ecNumber>
    </recommendedName>
</protein>
<dbReference type="Gene3D" id="1.10.760.10">
    <property type="entry name" value="Cytochrome c-like domain"/>
    <property type="match status" value="2"/>
</dbReference>
<keyword evidence="20" id="KW-1185">Reference proteome</keyword>
<evidence type="ECO:0000259" key="18">
    <source>
        <dbReference type="PROSITE" id="PS51007"/>
    </source>
</evidence>
<dbReference type="PIRSF" id="PIRSF000007">
    <property type="entry name" value="Ubiq_cycred_cyc"/>
    <property type="match status" value="1"/>
</dbReference>
<dbReference type="SUPFAM" id="SSF46626">
    <property type="entry name" value="Cytochrome c"/>
    <property type="match status" value="2"/>
</dbReference>
<evidence type="ECO:0000256" key="1">
    <source>
        <dbReference type="ARBA" id="ARBA00004651"/>
    </source>
</evidence>
<comment type="subunit">
    <text evidence="17">The cytochrome bc1 complex is composed of a cytochrome b (QcrB), the Rieske iron-sulfur protein (QcrA) and a diheme cytochrome c (QcrC) subunit.</text>
</comment>
<dbReference type="EC" id="7.1.1.8" evidence="2 17"/>
<evidence type="ECO:0000256" key="9">
    <source>
        <dbReference type="ARBA" id="ARBA00022723"/>
    </source>
</evidence>
<keyword evidence="4 17" id="KW-0813">Transport</keyword>
<keyword evidence="14 17" id="KW-0408">Iron</keyword>
<evidence type="ECO:0000256" key="4">
    <source>
        <dbReference type="ARBA" id="ARBA00022448"/>
    </source>
</evidence>
<organism evidence="19 20">
    <name type="scientific">Nocardioides massiliensis</name>
    <dbReference type="NCBI Taxonomy" id="1325935"/>
    <lineage>
        <taxon>Bacteria</taxon>
        <taxon>Bacillati</taxon>
        <taxon>Actinomycetota</taxon>
        <taxon>Actinomycetes</taxon>
        <taxon>Propionibacteriales</taxon>
        <taxon>Nocardioidaceae</taxon>
        <taxon>Nocardioides</taxon>
    </lineage>
</organism>
<evidence type="ECO:0000256" key="6">
    <source>
        <dbReference type="ARBA" id="ARBA00022617"/>
    </source>
</evidence>
<evidence type="ECO:0000256" key="14">
    <source>
        <dbReference type="ARBA" id="ARBA00023004"/>
    </source>
</evidence>
<name>A0ABT9NUT3_9ACTN</name>
<keyword evidence="10" id="KW-0677">Repeat</keyword>
<evidence type="ECO:0000256" key="15">
    <source>
        <dbReference type="ARBA" id="ARBA00023136"/>
    </source>
</evidence>
<gene>
    <name evidence="19" type="ORF">J2S59_003389</name>
</gene>
<dbReference type="EMBL" id="JAUSQM010000001">
    <property type="protein sequence ID" value="MDP9823580.1"/>
    <property type="molecule type" value="Genomic_DNA"/>
</dbReference>
<dbReference type="Proteomes" id="UP001240447">
    <property type="component" value="Unassembled WGS sequence"/>
</dbReference>
<feature type="domain" description="Cytochrome c" evidence="18">
    <location>
        <begin position="148"/>
        <end position="226"/>
    </location>
</feature>
<keyword evidence="8 17" id="KW-0812">Transmembrane</keyword>
<keyword evidence="11 17" id="KW-1278">Translocase</keyword>
<dbReference type="Pfam" id="PF13442">
    <property type="entry name" value="Cytochrome_CBB3"/>
    <property type="match status" value="1"/>
</dbReference>
<evidence type="ECO:0000256" key="8">
    <source>
        <dbReference type="ARBA" id="ARBA00022692"/>
    </source>
</evidence>
<dbReference type="InterPro" id="IPR050597">
    <property type="entry name" value="Cytochrome_c_Oxidase_Subunit"/>
</dbReference>
<dbReference type="PANTHER" id="PTHR33751">
    <property type="entry name" value="CBB3-TYPE CYTOCHROME C OXIDASE SUBUNIT FIXP"/>
    <property type="match status" value="1"/>
</dbReference>
<dbReference type="InterPro" id="IPR009056">
    <property type="entry name" value="Cyt_c-like_dom"/>
</dbReference>
<comment type="caution">
    <text evidence="17">Lacks conserved residue(s) required for the propagation of feature annotation.</text>
</comment>
<evidence type="ECO:0000313" key="20">
    <source>
        <dbReference type="Proteomes" id="UP001240447"/>
    </source>
</evidence>
<keyword evidence="7 17" id="KW-0679">Respiratory chain</keyword>
<dbReference type="PANTHER" id="PTHR33751:SF13">
    <property type="entry name" value="CYTOCHROME BC1 COMPLEX CYTOCHROME C SUBUNIT"/>
    <property type="match status" value="1"/>
</dbReference>
<evidence type="ECO:0000256" key="7">
    <source>
        <dbReference type="ARBA" id="ARBA00022660"/>
    </source>
</evidence>
<evidence type="ECO:0000256" key="5">
    <source>
        <dbReference type="ARBA" id="ARBA00022475"/>
    </source>
</evidence>
<evidence type="ECO:0000256" key="2">
    <source>
        <dbReference type="ARBA" id="ARBA00012951"/>
    </source>
</evidence>
<evidence type="ECO:0000256" key="11">
    <source>
        <dbReference type="ARBA" id="ARBA00022967"/>
    </source>
</evidence>
<dbReference type="Pfam" id="PF00034">
    <property type="entry name" value="Cytochrom_C"/>
    <property type="match status" value="1"/>
</dbReference>
<keyword evidence="13 17" id="KW-1133">Transmembrane helix</keyword>
<comment type="catalytic activity">
    <reaction evidence="16 17">
        <text>a quinol + 2 Fe(III)-[cytochrome c](out) = a quinone + 2 Fe(II)-[cytochrome c](out) + 2 H(+)(out)</text>
        <dbReference type="Rhea" id="RHEA:11484"/>
        <dbReference type="Rhea" id="RHEA-COMP:10350"/>
        <dbReference type="Rhea" id="RHEA-COMP:14399"/>
        <dbReference type="ChEBI" id="CHEBI:15378"/>
        <dbReference type="ChEBI" id="CHEBI:24646"/>
        <dbReference type="ChEBI" id="CHEBI:29033"/>
        <dbReference type="ChEBI" id="CHEBI:29034"/>
        <dbReference type="ChEBI" id="CHEBI:132124"/>
        <dbReference type="EC" id="7.1.1.8"/>
    </reaction>
</comment>
<accession>A0ABT9NUT3</accession>
<evidence type="ECO:0000256" key="12">
    <source>
        <dbReference type="ARBA" id="ARBA00022982"/>
    </source>
</evidence>
<reference evidence="19 20" key="1">
    <citation type="submission" date="2023-07" db="EMBL/GenBank/DDBJ databases">
        <title>Sequencing the genomes of 1000 actinobacteria strains.</title>
        <authorList>
            <person name="Klenk H.-P."/>
        </authorList>
    </citation>
    <scope>NUCLEOTIDE SEQUENCE [LARGE SCALE GENOMIC DNA]</scope>
    <source>
        <strain evidence="19 20">GD13</strain>
    </source>
</reference>
<keyword evidence="5 17" id="KW-1003">Cell membrane</keyword>
<evidence type="ECO:0000313" key="19">
    <source>
        <dbReference type="EMBL" id="MDP9823580.1"/>
    </source>
</evidence>
<evidence type="ECO:0000256" key="10">
    <source>
        <dbReference type="ARBA" id="ARBA00022737"/>
    </source>
</evidence>
<dbReference type="RefSeq" id="WP_370871505.1">
    <property type="nucleotide sequence ID" value="NZ_CCXJ01000648.1"/>
</dbReference>
<dbReference type="PROSITE" id="PS51007">
    <property type="entry name" value="CYTC"/>
    <property type="match status" value="2"/>
</dbReference>
<feature type="domain" description="Cytochrome c" evidence="18">
    <location>
        <begin position="44"/>
        <end position="129"/>
    </location>
</feature>
<dbReference type="InterPro" id="IPR009152">
    <property type="entry name" value="bc1_cytC-su"/>
</dbReference>
<keyword evidence="12 17" id="KW-0249">Electron transport</keyword>
<dbReference type="InterPro" id="IPR036909">
    <property type="entry name" value="Cyt_c-like_dom_sf"/>
</dbReference>
<proteinExistence type="predicted"/>
<feature type="transmembrane region" description="Helical" evidence="17">
    <location>
        <begin position="248"/>
        <end position="266"/>
    </location>
</feature>
<keyword evidence="6 17" id="KW-0349">Heme</keyword>
<comment type="subcellular location">
    <subcellularLocation>
        <location evidence="1 17">Cell membrane</location>
        <topology evidence="1 17">Multi-pass membrane protein</topology>
    </subcellularLocation>
</comment>
<evidence type="ECO:0000256" key="3">
    <source>
        <dbReference type="ARBA" id="ARBA00017819"/>
    </source>
</evidence>
<keyword evidence="15 17" id="KW-0472">Membrane</keyword>
<evidence type="ECO:0000256" key="13">
    <source>
        <dbReference type="ARBA" id="ARBA00022989"/>
    </source>
</evidence>
<evidence type="ECO:0000256" key="17">
    <source>
        <dbReference type="PIRNR" id="PIRNR000007"/>
    </source>
</evidence>
<sequence length="279" mass="29038">MSARRRSRFAGVVVMLLGLTVTGGAAALVAGSAGASDDLSDDAALVAEGRQLFLVGCSSCHGKNAEGIPTKSGNQYGPSLVGVGAASVDFQVGTGRMPMANPTSQAPRKAPVYSEEETRALSAYIASLGPGPAIPDERYTDVSDRTQEQVRRGAEFFRTNCTACHNFTGAGGALPGGRYAPALTGVEERHIYGAMLTGPQQMPVFSDEVLKPEEKRDIIAFLKYVEESPQGSVGGFGMGSLGPVSDGMFAWLVGIGSCVGFAIWIASHSTRSKKGKVEA</sequence>
<comment type="caution">
    <text evidence="19">The sequence shown here is derived from an EMBL/GenBank/DDBJ whole genome shotgun (WGS) entry which is preliminary data.</text>
</comment>